<accession>A0A699HMJ3</accession>
<feature type="non-terminal residue" evidence="1">
    <location>
        <position position="1"/>
    </location>
</feature>
<dbReference type="EMBL" id="BKCJ010179422">
    <property type="protein sequence ID" value="GEY44872.1"/>
    <property type="molecule type" value="Genomic_DNA"/>
</dbReference>
<gene>
    <name evidence="1" type="ORF">Tci_416846</name>
</gene>
<protein>
    <submittedName>
        <fullName evidence="1">Uncharacterized protein</fullName>
    </submittedName>
</protein>
<organism evidence="1">
    <name type="scientific">Tanacetum cinerariifolium</name>
    <name type="common">Dalmatian daisy</name>
    <name type="synonym">Chrysanthemum cinerariifolium</name>
    <dbReference type="NCBI Taxonomy" id="118510"/>
    <lineage>
        <taxon>Eukaryota</taxon>
        <taxon>Viridiplantae</taxon>
        <taxon>Streptophyta</taxon>
        <taxon>Embryophyta</taxon>
        <taxon>Tracheophyta</taxon>
        <taxon>Spermatophyta</taxon>
        <taxon>Magnoliopsida</taxon>
        <taxon>eudicotyledons</taxon>
        <taxon>Gunneridae</taxon>
        <taxon>Pentapetalae</taxon>
        <taxon>asterids</taxon>
        <taxon>campanulids</taxon>
        <taxon>Asterales</taxon>
        <taxon>Asteraceae</taxon>
        <taxon>Asteroideae</taxon>
        <taxon>Anthemideae</taxon>
        <taxon>Anthemidinae</taxon>
        <taxon>Tanacetum</taxon>
    </lineage>
</organism>
<dbReference type="AlphaFoldDB" id="A0A699HMJ3"/>
<evidence type="ECO:0000313" key="1">
    <source>
        <dbReference type="EMBL" id="GEY44872.1"/>
    </source>
</evidence>
<proteinExistence type="predicted"/>
<reference evidence="1" key="1">
    <citation type="journal article" date="2019" name="Sci. Rep.">
        <title>Draft genome of Tanacetum cinerariifolium, the natural source of mosquito coil.</title>
        <authorList>
            <person name="Yamashiro T."/>
            <person name="Shiraishi A."/>
            <person name="Satake H."/>
            <person name="Nakayama K."/>
        </authorList>
    </citation>
    <scope>NUCLEOTIDE SEQUENCE</scope>
</reference>
<comment type="caution">
    <text evidence="1">The sequence shown here is derived from an EMBL/GenBank/DDBJ whole genome shotgun (WGS) entry which is preliminary data.</text>
</comment>
<sequence length="448" mass="51229">IRRSGRFKCKRPVIEENSINEAIDVDEYLSDEEGSEYSGELHGDNTAGGASTLEGIPSKLGFYVVDNFDETTMEIKMENASLLITMESIADMIGIINEERCCFERTFDAAKEIFSRNTMSDELKKRFIESLKYQQEENAETGRASRGLDSPRYQLGLQTQAIVCETTNKLYKECEQKYKEVANTYGKDVEAFSSRKSESRLSIDMEENRVKARRDPLDSPFYVRVVNVDKVENNKEKQLANFLFNKRDGDDSDVLFKTKYGHQSLRGQIETLGSQEPVDDNVLSSWSAYLNFMEEKKDSISPARLFFPTFEVDKKLFAGDNAYTLDMFMKYAENANSSYRGQTMLEKADILAMISKNFLCVNLNNPAVTLIDSKKEGNKFTCKKKKDDGVDDMRVASILHRIFDQYLYDINHVKAAQIIESQIVHAKLENGNAVWMLKVKSRTHSWVV</sequence>
<name>A0A699HMJ3_TANCI</name>